<dbReference type="Gene3D" id="3.30.930.10">
    <property type="entry name" value="Bira Bifunctional Protein, Domain 2"/>
    <property type="match status" value="1"/>
</dbReference>
<dbReference type="SUPFAM" id="SSF55681">
    <property type="entry name" value="Class II aaRS and biotin synthetases"/>
    <property type="match status" value="1"/>
</dbReference>
<name>A0AAN9VPY7_9ORTH</name>
<comment type="caution">
    <text evidence="2">The sequence shown here is derived from an EMBL/GenBank/DDBJ whole genome shotgun (WGS) entry which is preliminary data.</text>
</comment>
<feature type="domain" description="Phenylalanyl tRNA synthetase beta chain core" evidence="1">
    <location>
        <begin position="15"/>
        <end position="69"/>
    </location>
</feature>
<gene>
    <name evidence="2" type="ORF">R5R35_012295</name>
</gene>
<dbReference type="GO" id="GO:0006432">
    <property type="term" value="P:phenylalanyl-tRNA aminoacylation"/>
    <property type="evidence" value="ECO:0007669"/>
    <property type="project" value="InterPro"/>
</dbReference>
<proteinExistence type="predicted"/>
<evidence type="ECO:0000313" key="3">
    <source>
        <dbReference type="Proteomes" id="UP001378592"/>
    </source>
</evidence>
<dbReference type="InterPro" id="IPR045060">
    <property type="entry name" value="Phe-tRNA-ligase_IIc_bsu"/>
</dbReference>
<dbReference type="GO" id="GO:0004826">
    <property type="term" value="F:phenylalanine-tRNA ligase activity"/>
    <property type="evidence" value="ECO:0007669"/>
    <property type="project" value="InterPro"/>
</dbReference>
<keyword evidence="3" id="KW-1185">Reference proteome</keyword>
<dbReference type="InterPro" id="IPR041616">
    <property type="entry name" value="PheRS_beta_core"/>
</dbReference>
<accession>A0AAN9VPY7</accession>
<sequence length="73" mass="8430">MLILNVSRSYKEEVSGYWLRDAADTAYFPRRCAEVICYGKVIGKIGILHPDVIEKFELNYPVSAFEIDLEIFL</sequence>
<dbReference type="PANTHER" id="PTHR10947">
    <property type="entry name" value="PHENYLALANYL-TRNA SYNTHETASE BETA CHAIN AND LEUCINE-RICH REPEAT-CONTAINING PROTEIN 47"/>
    <property type="match status" value="1"/>
</dbReference>
<dbReference type="PANTHER" id="PTHR10947:SF0">
    <property type="entry name" value="PHENYLALANINE--TRNA LIGASE BETA SUBUNIT"/>
    <property type="match status" value="1"/>
</dbReference>
<protein>
    <recommendedName>
        <fullName evidence="1">Phenylalanyl tRNA synthetase beta chain core domain-containing protein</fullName>
    </recommendedName>
</protein>
<reference evidence="2 3" key="1">
    <citation type="submission" date="2024-03" db="EMBL/GenBank/DDBJ databases">
        <title>The genome assembly and annotation of the cricket Gryllus longicercus Weissman &amp; Gray.</title>
        <authorList>
            <person name="Szrajer S."/>
            <person name="Gray D."/>
            <person name="Ylla G."/>
        </authorList>
    </citation>
    <scope>NUCLEOTIDE SEQUENCE [LARGE SCALE GENOMIC DNA]</scope>
    <source>
        <strain evidence="2">DAG 2021-001</strain>
        <tissue evidence="2">Whole body minus gut</tissue>
    </source>
</reference>
<dbReference type="GO" id="GO:0009328">
    <property type="term" value="C:phenylalanine-tRNA ligase complex"/>
    <property type="evidence" value="ECO:0007669"/>
    <property type="project" value="TreeGrafter"/>
</dbReference>
<dbReference type="AlphaFoldDB" id="A0AAN9VPY7"/>
<dbReference type="Proteomes" id="UP001378592">
    <property type="component" value="Unassembled WGS sequence"/>
</dbReference>
<dbReference type="InterPro" id="IPR045864">
    <property type="entry name" value="aa-tRNA-synth_II/BPL/LPL"/>
</dbReference>
<dbReference type="Pfam" id="PF17759">
    <property type="entry name" value="tRNA_synthFbeta"/>
    <property type="match status" value="1"/>
</dbReference>
<dbReference type="EMBL" id="JAZDUA010000158">
    <property type="protein sequence ID" value="KAK7865985.1"/>
    <property type="molecule type" value="Genomic_DNA"/>
</dbReference>
<evidence type="ECO:0000313" key="2">
    <source>
        <dbReference type="EMBL" id="KAK7865985.1"/>
    </source>
</evidence>
<evidence type="ECO:0000259" key="1">
    <source>
        <dbReference type="Pfam" id="PF17759"/>
    </source>
</evidence>
<organism evidence="2 3">
    <name type="scientific">Gryllus longicercus</name>
    <dbReference type="NCBI Taxonomy" id="2509291"/>
    <lineage>
        <taxon>Eukaryota</taxon>
        <taxon>Metazoa</taxon>
        <taxon>Ecdysozoa</taxon>
        <taxon>Arthropoda</taxon>
        <taxon>Hexapoda</taxon>
        <taxon>Insecta</taxon>
        <taxon>Pterygota</taxon>
        <taxon>Neoptera</taxon>
        <taxon>Polyneoptera</taxon>
        <taxon>Orthoptera</taxon>
        <taxon>Ensifera</taxon>
        <taxon>Gryllidea</taxon>
        <taxon>Grylloidea</taxon>
        <taxon>Gryllidae</taxon>
        <taxon>Gryllinae</taxon>
        <taxon>Gryllus</taxon>
    </lineage>
</organism>